<accession>A0A136J6Y0</accession>
<dbReference type="PANTHER" id="PTHR42089">
    <property type="entry name" value="YALI0F09427P"/>
    <property type="match status" value="1"/>
</dbReference>
<name>A0A136J6Y0_9PEZI</name>
<gene>
    <name evidence="3" type="ORF">Micbo1qcDRAFT_160808</name>
</gene>
<feature type="region of interest" description="Disordered" evidence="2">
    <location>
        <begin position="42"/>
        <end position="78"/>
    </location>
</feature>
<dbReference type="OrthoDB" id="5344687at2759"/>
<evidence type="ECO:0000256" key="2">
    <source>
        <dbReference type="SAM" id="MobiDB-lite"/>
    </source>
</evidence>
<dbReference type="PANTHER" id="PTHR42089:SF1">
    <property type="entry name" value="YALI0F09427P"/>
    <property type="match status" value="1"/>
</dbReference>
<evidence type="ECO:0000256" key="1">
    <source>
        <dbReference type="SAM" id="Coils"/>
    </source>
</evidence>
<feature type="coiled-coil region" evidence="1">
    <location>
        <begin position="89"/>
        <end position="120"/>
    </location>
</feature>
<dbReference type="Proteomes" id="UP000070501">
    <property type="component" value="Unassembled WGS sequence"/>
</dbReference>
<feature type="compositionally biased region" description="Low complexity" evidence="2">
    <location>
        <begin position="146"/>
        <end position="175"/>
    </location>
</feature>
<keyword evidence="4" id="KW-1185">Reference proteome</keyword>
<dbReference type="AlphaFoldDB" id="A0A136J6Y0"/>
<evidence type="ECO:0000313" key="3">
    <source>
        <dbReference type="EMBL" id="KXJ92938.1"/>
    </source>
</evidence>
<feature type="region of interest" description="Disordered" evidence="2">
    <location>
        <begin position="132"/>
        <end position="204"/>
    </location>
</feature>
<reference evidence="4" key="1">
    <citation type="submission" date="2016-02" db="EMBL/GenBank/DDBJ databases">
        <title>Draft genome sequence of Microdochium bolleyi, a fungal endophyte of beachgrass.</title>
        <authorList>
            <consortium name="DOE Joint Genome Institute"/>
            <person name="David A.S."/>
            <person name="May G."/>
            <person name="Haridas S."/>
            <person name="Lim J."/>
            <person name="Wang M."/>
            <person name="Labutti K."/>
            <person name="Lipzen A."/>
            <person name="Barry K."/>
            <person name="Grigoriev I.V."/>
        </authorList>
    </citation>
    <scope>NUCLEOTIDE SEQUENCE [LARGE SCALE GENOMIC DNA]</scope>
    <source>
        <strain evidence="4">J235TASD1</strain>
    </source>
</reference>
<organism evidence="3 4">
    <name type="scientific">Microdochium bolleyi</name>
    <dbReference type="NCBI Taxonomy" id="196109"/>
    <lineage>
        <taxon>Eukaryota</taxon>
        <taxon>Fungi</taxon>
        <taxon>Dikarya</taxon>
        <taxon>Ascomycota</taxon>
        <taxon>Pezizomycotina</taxon>
        <taxon>Sordariomycetes</taxon>
        <taxon>Xylariomycetidae</taxon>
        <taxon>Xylariales</taxon>
        <taxon>Microdochiaceae</taxon>
        <taxon>Microdochium</taxon>
    </lineage>
</organism>
<dbReference type="InParanoid" id="A0A136J6Y0"/>
<dbReference type="EMBL" id="KQ964248">
    <property type="protein sequence ID" value="KXJ92938.1"/>
    <property type="molecule type" value="Genomic_DNA"/>
</dbReference>
<feature type="compositionally biased region" description="Low complexity" evidence="2">
    <location>
        <begin position="51"/>
        <end position="65"/>
    </location>
</feature>
<protein>
    <submittedName>
        <fullName evidence="3">Uncharacterized protein</fullName>
    </submittedName>
</protein>
<proteinExistence type="predicted"/>
<sequence>MRDERTHPLLAQVPLTVSPFVSLPTATTLPYTYRTMPSTLPVPATGITGTPASSSGGPSSSADSSSKPKYVVSQTGGHAAHPDDILASCNALKAHVAKLKDDADRELRELVARIREAELAEKRRVAPGWLDSETHLLQPENSRGQAAEAEAGGAGSSGVFFGTAGPSSSAGAMSGQFAEMSLAERQGASELDQGAELDRAFAGK</sequence>
<evidence type="ECO:0000313" key="4">
    <source>
        <dbReference type="Proteomes" id="UP000070501"/>
    </source>
</evidence>
<keyword evidence="1" id="KW-0175">Coiled coil</keyword>